<feature type="domain" description="DUF3131" evidence="2">
    <location>
        <begin position="45"/>
        <end position="186"/>
    </location>
</feature>
<dbReference type="KEGG" id="pbor:BSF38_01740"/>
<dbReference type="STRING" id="1387353.BSF38_01740"/>
<name>A0A1U7CMW2_9BACT</name>
<dbReference type="EMBL" id="CP019082">
    <property type="protein sequence ID" value="APW60272.1"/>
    <property type="molecule type" value="Genomic_DNA"/>
</dbReference>
<dbReference type="RefSeq" id="WP_083712801.1">
    <property type="nucleotide sequence ID" value="NZ_CP019082.1"/>
</dbReference>
<keyword evidence="4" id="KW-1185">Reference proteome</keyword>
<dbReference type="Pfam" id="PF10091">
    <property type="entry name" value="Glycoamylase"/>
    <property type="match status" value="1"/>
</dbReference>
<gene>
    <name evidence="3" type="ORF">BSF38_01740</name>
</gene>
<evidence type="ECO:0000313" key="3">
    <source>
        <dbReference type="EMBL" id="APW60272.1"/>
    </source>
</evidence>
<accession>A0A1U7CMW2</accession>
<dbReference type="InterPro" id="IPR019282">
    <property type="entry name" value="Glycoamylase-like_cons_dom"/>
</dbReference>
<dbReference type="AlphaFoldDB" id="A0A1U7CMW2"/>
<sequence>MARSPVSPYVVGLFGMIVGLFGSSNAHGQPTASSLAPADRAVLKRYAEDAWRSMDRLTQPSGLPADRIHRKGEGWDAAVMETSPTNIASYIWSVMAAEQLEIIPHDQARDRLTQTIVTLERMNRPHGFFINDIDPRDGARLLVSPVNSQPRRPLLSSVDNAWLAVALTMVVNTQPELAPAAAKLLEAMDFGFFYDSYDPARPVQHPGLLHVGYWTDENAFFGHYGMLNSEARIASYLAIARGQLPAEQYYRMYRTLPTDVGPQFQTPTGERREYLGVPVFEGAYNYQGTRIVPSWGGSMFEALMVTLFVPEASWAPRSWGVNHPLYVRAQIVHGLQEMQYGFWGFSPAFRPAGGYEVYGVNGLGTNPDGYYSYEIGWGVPMISNVVITRTPHGIVTPHASFLALRFARQEAMTNLQNLKNRFPSYGALGFQDSVDVTAGLVSGFVLALDQGMILAAITNELSDDYMQRAFTTGAVERIVRPLIAQEEFTAGAPGQFNRAGRPEARFTEAHRIHVRASE</sequence>
<dbReference type="Pfam" id="PF11329">
    <property type="entry name" value="DUF3131"/>
    <property type="match status" value="1"/>
</dbReference>
<evidence type="ECO:0000313" key="4">
    <source>
        <dbReference type="Proteomes" id="UP000186309"/>
    </source>
</evidence>
<dbReference type="InterPro" id="IPR021478">
    <property type="entry name" value="DUF3131"/>
</dbReference>
<protein>
    <submittedName>
        <fullName evidence="3">Uncharacterized protein</fullName>
    </submittedName>
</protein>
<dbReference type="Proteomes" id="UP000186309">
    <property type="component" value="Chromosome"/>
</dbReference>
<dbReference type="Gene3D" id="1.50.10.140">
    <property type="match status" value="1"/>
</dbReference>
<reference evidence="4" key="1">
    <citation type="submission" date="2016-12" db="EMBL/GenBank/DDBJ databases">
        <title>Comparative genomics of four Isosphaeraceae planctomycetes: a common pool of plasmids and glycoside hydrolase genes.</title>
        <authorList>
            <person name="Ivanova A."/>
        </authorList>
    </citation>
    <scope>NUCLEOTIDE SEQUENCE [LARGE SCALE GENOMIC DNA]</scope>
    <source>
        <strain evidence="4">PX4</strain>
    </source>
</reference>
<evidence type="ECO:0000259" key="2">
    <source>
        <dbReference type="Pfam" id="PF11329"/>
    </source>
</evidence>
<proteinExistence type="predicted"/>
<evidence type="ECO:0000259" key="1">
    <source>
        <dbReference type="Pfam" id="PF10091"/>
    </source>
</evidence>
<feature type="domain" description="Glycoamylase-like" evidence="1">
    <location>
        <begin position="283"/>
        <end position="470"/>
    </location>
</feature>
<organism evidence="3 4">
    <name type="scientific">Paludisphaera borealis</name>
    <dbReference type="NCBI Taxonomy" id="1387353"/>
    <lineage>
        <taxon>Bacteria</taxon>
        <taxon>Pseudomonadati</taxon>
        <taxon>Planctomycetota</taxon>
        <taxon>Planctomycetia</taxon>
        <taxon>Isosphaerales</taxon>
        <taxon>Isosphaeraceae</taxon>
        <taxon>Paludisphaera</taxon>
    </lineage>
</organism>
<dbReference type="OrthoDB" id="9769991at2"/>